<proteinExistence type="predicted"/>
<reference evidence="3" key="1">
    <citation type="journal article" date="2019" name="Int. J. Syst. Evol. Microbiol.">
        <title>The Global Catalogue of Microorganisms (GCM) 10K type strain sequencing project: providing services to taxonomists for standard genome sequencing and annotation.</title>
        <authorList>
            <consortium name="The Broad Institute Genomics Platform"/>
            <consortium name="The Broad Institute Genome Sequencing Center for Infectious Disease"/>
            <person name="Wu L."/>
            <person name="Ma J."/>
        </authorList>
    </citation>
    <scope>NUCLEOTIDE SEQUENCE [LARGE SCALE GENOMIC DNA]</scope>
    <source>
        <strain evidence="3">JCM 16898</strain>
    </source>
</reference>
<name>A0ABP6WKL6_9PSEU</name>
<organism evidence="2 3">
    <name type="scientific">Amycolatopsis ultiminotia</name>
    <dbReference type="NCBI Taxonomy" id="543629"/>
    <lineage>
        <taxon>Bacteria</taxon>
        <taxon>Bacillati</taxon>
        <taxon>Actinomycetota</taxon>
        <taxon>Actinomycetes</taxon>
        <taxon>Pseudonocardiales</taxon>
        <taxon>Pseudonocardiaceae</taxon>
        <taxon>Amycolatopsis</taxon>
    </lineage>
</organism>
<feature type="domain" description="Integrase catalytic" evidence="1">
    <location>
        <begin position="1"/>
        <end position="54"/>
    </location>
</feature>
<evidence type="ECO:0000313" key="3">
    <source>
        <dbReference type="Proteomes" id="UP001500689"/>
    </source>
</evidence>
<evidence type="ECO:0000259" key="1">
    <source>
        <dbReference type="PROSITE" id="PS50994"/>
    </source>
</evidence>
<dbReference type="InterPro" id="IPR012337">
    <property type="entry name" value="RNaseH-like_sf"/>
</dbReference>
<dbReference type="InterPro" id="IPR001584">
    <property type="entry name" value="Integrase_cat-core"/>
</dbReference>
<dbReference type="InterPro" id="IPR036397">
    <property type="entry name" value="RNaseH_sf"/>
</dbReference>
<keyword evidence="3" id="KW-1185">Reference proteome</keyword>
<sequence length="54" mass="6253">MLGVKHKRTKPYTPKHNGKFERYNRILAGELLYSRTWNSEAGRSAAVAVWNVHL</sequence>
<dbReference type="EMBL" id="BAAAZN010000008">
    <property type="protein sequence ID" value="GAA3552063.1"/>
    <property type="molecule type" value="Genomic_DNA"/>
</dbReference>
<gene>
    <name evidence="2" type="ORF">GCM10022222_39560</name>
</gene>
<protein>
    <recommendedName>
        <fullName evidence="1">Integrase catalytic domain-containing protein</fullName>
    </recommendedName>
</protein>
<dbReference type="Proteomes" id="UP001500689">
    <property type="component" value="Unassembled WGS sequence"/>
</dbReference>
<accession>A0ABP6WKL6</accession>
<dbReference type="Pfam" id="PF13683">
    <property type="entry name" value="rve_3"/>
    <property type="match status" value="1"/>
</dbReference>
<dbReference type="Gene3D" id="3.30.420.10">
    <property type="entry name" value="Ribonuclease H-like superfamily/Ribonuclease H"/>
    <property type="match status" value="1"/>
</dbReference>
<dbReference type="PROSITE" id="PS50994">
    <property type="entry name" value="INTEGRASE"/>
    <property type="match status" value="1"/>
</dbReference>
<comment type="caution">
    <text evidence="2">The sequence shown here is derived from an EMBL/GenBank/DDBJ whole genome shotgun (WGS) entry which is preliminary data.</text>
</comment>
<evidence type="ECO:0000313" key="2">
    <source>
        <dbReference type="EMBL" id="GAA3552063.1"/>
    </source>
</evidence>
<dbReference type="SUPFAM" id="SSF53098">
    <property type="entry name" value="Ribonuclease H-like"/>
    <property type="match status" value="1"/>
</dbReference>